<feature type="transmembrane region" description="Helical" evidence="8">
    <location>
        <begin position="323"/>
        <end position="346"/>
    </location>
</feature>
<evidence type="ECO:0000313" key="11">
    <source>
        <dbReference type="Proteomes" id="UP001517376"/>
    </source>
</evidence>
<comment type="caution">
    <text evidence="10">The sequence shown here is derived from an EMBL/GenBank/DDBJ whole genome shotgun (WGS) entry which is preliminary data.</text>
</comment>
<evidence type="ECO:0000256" key="2">
    <source>
        <dbReference type="ARBA" id="ARBA00022448"/>
    </source>
</evidence>
<proteinExistence type="inferred from homology"/>
<dbReference type="PANTHER" id="PTHR43357">
    <property type="entry name" value="INNER MEMBRANE ABC TRANSPORTER PERMEASE PROTEIN YDCV"/>
    <property type="match status" value="1"/>
</dbReference>
<feature type="transmembrane region" description="Helical" evidence="8">
    <location>
        <begin position="56"/>
        <end position="74"/>
    </location>
</feature>
<feature type="transmembrane region" description="Helical" evidence="8">
    <location>
        <begin position="489"/>
        <end position="509"/>
    </location>
</feature>
<evidence type="ECO:0000259" key="9">
    <source>
        <dbReference type="PROSITE" id="PS50928"/>
    </source>
</evidence>
<evidence type="ECO:0000256" key="5">
    <source>
        <dbReference type="ARBA" id="ARBA00022692"/>
    </source>
</evidence>
<dbReference type="Gene3D" id="1.10.3720.10">
    <property type="entry name" value="MetI-like"/>
    <property type="match status" value="2"/>
</dbReference>
<dbReference type="PROSITE" id="PS50928">
    <property type="entry name" value="ABC_TM1"/>
    <property type="match status" value="2"/>
</dbReference>
<evidence type="ECO:0000256" key="7">
    <source>
        <dbReference type="ARBA" id="ARBA00023136"/>
    </source>
</evidence>
<evidence type="ECO:0000256" key="6">
    <source>
        <dbReference type="ARBA" id="ARBA00022989"/>
    </source>
</evidence>
<comment type="subcellular location">
    <subcellularLocation>
        <location evidence="1">Cell inner membrane</location>
        <topology evidence="1">Multi-pass membrane protein</topology>
    </subcellularLocation>
    <subcellularLocation>
        <location evidence="8">Cell membrane</location>
        <topology evidence="8">Multi-pass membrane protein</topology>
    </subcellularLocation>
</comment>
<name>A0ABW9Y6K0_9RHOB</name>
<feature type="domain" description="ABC transmembrane type-1" evidence="9">
    <location>
        <begin position="320"/>
        <end position="509"/>
    </location>
</feature>
<comment type="similarity">
    <text evidence="8">Belongs to the binding-protein-dependent transport system permease family.</text>
</comment>
<evidence type="ECO:0000313" key="10">
    <source>
        <dbReference type="EMBL" id="NBE07445.1"/>
    </source>
</evidence>
<evidence type="ECO:0000256" key="8">
    <source>
        <dbReference type="RuleBase" id="RU363032"/>
    </source>
</evidence>
<organism evidence="10 11">
    <name type="scientific">Paragemmobacter ruber</name>
    <dbReference type="NCBI Taxonomy" id="1985673"/>
    <lineage>
        <taxon>Bacteria</taxon>
        <taxon>Pseudomonadati</taxon>
        <taxon>Pseudomonadota</taxon>
        <taxon>Alphaproteobacteria</taxon>
        <taxon>Rhodobacterales</taxon>
        <taxon>Paracoccaceae</taxon>
        <taxon>Paragemmobacter</taxon>
    </lineage>
</organism>
<feature type="transmembrane region" description="Helical" evidence="8">
    <location>
        <begin position="191"/>
        <end position="215"/>
    </location>
</feature>
<dbReference type="Proteomes" id="UP001517376">
    <property type="component" value="Unassembled WGS sequence"/>
</dbReference>
<dbReference type="InterPro" id="IPR000515">
    <property type="entry name" value="MetI-like"/>
</dbReference>
<dbReference type="Pfam" id="PF00528">
    <property type="entry name" value="BPD_transp_1"/>
    <property type="match status" value="1"/>
</dbReference>
<feature type="transmembrane region" description="Helical" evidence="8">
    <location>
        <begin position="446"/>
        <end position="469"/>
    </location>
</feature>
<keyword evidence="11" id="KW-1185">Reference proteome</keyword>
<dbReference type="EMBL" id="JAAATW010000001">
    <property type="protein sequence ID" value="NBE07445.1"/>
    <property type="molecule type" value="Genomic_DNA"/>
</dbReference>
<dbReference type="PANTHER" id="PTHR43357:SF4">
    <property type="entry name" value="INNER MEMBRANE ABC TRANSPORTER PERMEASE PROTEIN YDCV"/>
    <property type="match status" value="1"/>
</dbReference>
<keyword evidence="5 8" id="KW-0812">Transmembrane</keyword>
<feature type="transmembrane region" description="Helical" evidence="8">
    <location>
        <begin position="86"/>
        <end position="108"/>
    </location>
</feature>
<dbReference type="CDD" id="cd06261">
    <property type="entry name" value="TM_PBP2"/>
    <property type="match status" value="2"/>
</dbReference>
<keyword evidence="4" id="KW-0997">Cell inner membrane</keyword>
<evidence type="ECO:0000256" key="4">
    <source>
        <dbReference type="ARBA" id="ARBA00022519"/>
    </source>
</evidence>
<dbReference type="InterPro" id="IPR035906">
    <property type="entry name" value="MetI-like_sf"/>
</dbReference>
<feature type="transmembrane region" description="Helical" evidence="8">
    <location>
        <begin position="358"/>
        <end position="378"/>
    </location>
</feature>
<feature type="transmembrane region" description="Helical" evidence="8">
    <location>
        <begin position="128"/>
        <end position="151"/>
    </location>
</feature>
<evidence type="ECO:0000256" key="1">
    <source>
        <dbReference type="ARBA" id="ARBA00004429"/>
    </source>
</evidence>
<keyword evidence="3" id="KW-1003">Cell membrane</keyword>
<feature type="transmembrane region" description="Helical" evidence="8">
    <location>
        <begin position="235"/>
        <end position="257"/>
    </location>
</feature>
<feature type="transmembrane region" description="Helical" evidence="8">
    <location>
        <begin position="284"/>
        <end position="303"/>
    </location>
</feature>
<feature type="transmembrane region" description="Helical" evidence="8">
    <location>
        <begin position="12"/>
        <end position="36"/>
    </location>
</feature>
<dbReference type="RefSeq" id="WP_161766357.1">
    <property type="nucleotide sequence ID" value="NZ_JAAATW010000001.1"/>
</dbReference>
<keyword evidence="7 8" id="KW-0472">Membrane</keyword>
<protein>
    <submittedName>
        <fullName evidence="10">ABC transporter permease subunit</fullName>
    </submittedName>
</protein>
<reference evidence="11" key="1">
    <citation type="submission" date="2020-01" db="EMBL/GenBank/DDBJ databases">
        <title>Sphingomonas sp. strain CSW-10.</title>
        <authorList>
            <person name="Chen W.-M."/>
        </authorList>
    </citation>
    <scope>NUCLEOTIDE SEQUENCE [LARGE SCALE GENOMIC DNA]</scope>
    <source>
        <strain evidence="11">CCP-1</strain>
    </source>
</reference>
<evidence type="ECO:0000256" key="3">
    <source>
        <dbReference type="ARBA" id="ARBA00022475"/>
    </source>
</evidence>
<accession>A0ABW9Y6K0</accession>
<keyword evidence="6 8" id="KW-1133">Transmembrane helix</keyword>
<feature type="domain" description="ABC transmembrane type-1" evidence="9">
    <location>
        <begin position="49"/>
        <end position="251"/>
    </location>
</feature>
<gene>
    <name evidence="10" type="ORF">GU920_07855</name>
</gene>
<feature type="transmembrane region" description="Helical" evidence="8">
    <location>
        <begin position="384"/>
        <end position="405"/>
    </location>
</feature>
<keyword evidence="2 8" id="KW-0813">Transport</keyword>
<dbReference type="SUPFAM" id="SSF161098">
    <property type="entry name" value="MetI-like"/>
    <property type="match status" value="2"/>
</dbReference>
<sequence length="518" mass="53075">MASRAGALKPPVGAALVAALLGAMTLGTVAVVLGHAGAARPGAADWAAVRFTVTQAALSAAFSGLLAVPVARALARRQFPGREALITLMGAPFLLPVIVAVLGLLAVFGRAGVVNDGLVALGLPRLSIYGLHGVVLAHVFLNLPLATRMLLLGWQAIPAERFRLAQSLDLTPGAQFRHLEGPMLRATLPGVMLTVFAICLTSFTVALTLGGGPAATTVELAIYQALRFDFAPERAATLAVLQFALCLTALALGWSLIRDTGFGTGMGRRVEMPAPGGWRRGMDVLAIAVAAGFLMLPLGALMIRGLAGLGELPAGLIPATLRSVAVALATTALTTGAALVLALAAARQAAGHRMFDAAATLPLAASSLVIGTGLFLALRGVAPPSAMALPVTVAVNATLALPYTYRLLLPEARALHQGHDRLAQALGLTRGARFRLVTLPCLARPLGFGAGITAALSMGDLGVITLFAAENNATLPLFIHGLMGSYRMAAAAAAALILMAVSFALFSIFDRIGRHVAA</sequence>